<evidence type="ECO:0000313" key="5">
    <source>
        <dbReference type="Proteomes" id="UP000004994"/>
    </source>
</evidence>
<dbReference type="GO" id="GO:0010845">
    <property type="term" value="P:positive regulation of reciprocal meiotic recombination"/>
    <property type="evidence" value="ECO:0007669"/>
    <property type="project" value="EnsemblPlants"/>
</dbReference>
<dbReference type="PANTHER" id="PTHR37394">
    <property type="entry name" value="PROTEIN PARTING DANCERS"/>
    <property type="match status" value="1"/>
</dbReference>
<keyword evidence="5" id="KW-1185">Reference proteome</keyword>
<reference evidence="4" key="2">
    <citation type="submission" date="2019-01" db="UniProtKB">
        <authorList>
            <consortium name="EnsemblPlants"/>
        </authorList>
    </citation>
    <scope>IDENTIFICATION</scope>
    <source>
        <strain evidence="4">cv. Heinz 1706</strain>
    </source>
</reference>
<name>A0A3Q7GV87_SOLLC</name>
<evidence type="ECO:0000256" key="1">
    <source>
        <dbReference type="ARBA" id="ARBA00022763"/>
    </source>
</evidence>
<dbReference type="InParanoid" id="A0A3Q7GV87"/>
<dbReference type="OMA" id="SYFQYEM"/>
<dbReference type="GO" id="GO:0048236">
    <property type="term" value="P:plant-type sporogenesis"/>
    <property type="evidence" value="ECO:0007669"/>
    <property type="project" value="EnsemblPlants"/>
</dbReference>
<dbReference type="GO" id="GO:0007059">
    <property type="term" value="P:chromosome segregation"/>
    <property type="evidence" value="ECO:0007669"/>
    <property type="project" value="EnsemblPlants"/>
</dbReference>
<dbReference type="Proteomes" id="UP000004994">
    <property type="component" value="Chromosome 6"/>
</dbReference>
<dbReference type="AlphaFoldDB" id="A0A3Q7GV87"/>
<dbReference type="Gene3D" id="1.10.150.20">
    <property type="entry name" value="5' to 3' exonuclease, C-terminal subdomain"/>
    <property type="match status" value="1"/>
</dbReference>
<organism evidence="4">
    <name type="scientific">Solanum lycopersicum</name>
    <name type="common">Tomato</name>
    <name type="synonym">Lycopersicon esculentum</name>
    <dbReference type="NCBI Taxonomy" id="4081"/>
    <lineage>
        <taxon>Eukaryota</taxon>
        <taxon>Viridiplantae</taxon>
        <taxon>Streptophyta</taxon>
        <taxon>Embryophyta</taxon>
        <taxon>Tracheophyta</taxon>
        <taxon>Spermatophyta</taxon>
        <taxon>Magnoliopsida</taxon>
        <taxon>eudicotyledons</taxon>
        <taxon>Gunneridae</taxon>
        <taxon>Pentapetalae</taxon>
        <taxon>asterids</taxon>
        <taxon>lamiids</taxon>
        <taxon>Solanales</taxon>
        <taxon>Solanaceae</taxon>
        <taxon>Solanoideae</taxon>
        <taxon>Solaneae</taxon>
        <taxon>Solanum</taxon>
        <taxon>Solanum subgen. Lycopersicon</taxon>
    </lineage>
</organism>
<dbReference type="STRING" id="4081.A0A3Q7GV87"/>
<dbReference type="Gramene" id="Solyc06g064560.3.1">
    <property type="protein sequence ID" value="Solyc06g064560.3.1"/>
    <property type="gene ID" value="Solyc06g064560.3"/>
</dbReference>
<dbReference type="FunCoup" id="A0A3Q7GV87">
    <property type="interactions" value="595"/>
</dbReference>
<dbReference type="InterPro" id="IPR041663">
    <property type="entry name" value="DisA/LigA_HHH"/>
</dbReference>
<dbReference type="SUPFAM" id="SSF47781">
    <property type="entry name" value="RuvA domain 2-like"/>
    <property type="match status" value="1"/>
</dbReference>
<protein>
    <recommendedName>
        <fullName evidence="3">DisA/LigA helix-hairpin-helix motif domain-containing protein</fullName>
    </recommendedName>
</protein>
<dbReference type="Pfam" id="PF12826">
    <property type="entry name" value="HHH_2"/>
    <property type="match status" value="1"/>
</dbReference>
<keyword evidence="1" id="KW-0227">DNA damage</keyword>
<sequence length="287" mass="32503">MVWSVQAQMAQKFEDGLVYKPTRYIQILKSQKKSEKLVMNRGFRDSTPFSNSASLSTSSLAGSNGVCMMRSTWRDEQHPSFLNFISCFLKENSFRLNIVPIAPDFIFNCGGLSVAFMFLTNWDGVDTESFYRKVQKLKEQFANFYVVITLPTKEQNDSLIHSYIKYGVRLGRPTFVPVRDLEMGFEKIVKIAHARGACKRQDALAKIKAEKEKSVQAMEIYLQVVTSIPGVDSHGANVLNQTIGSIEAIAKSSKEYLLETTDLSPTTAETITRFFRDPKFYLAPKID</sequence>
<dbReference type="GO" id="GO:0009555">
    <property type="term" value="P:pollen development"/>
    <property type="evidence" value="ECO:0007669"/>
    <property type="project" value="EnsemblPlants"/>
</dbReference>
<accession>A0A3Q7GV87</accession>
<evidence type="ECO:0000259" key="3">
    <source>
        <dbReference type="Pfam" id="PF12826"/>
    </source>
</evidence>
<evidence type="ECO:0000313" key="4">
    <source>
        <dbReference type="EnsemblPlants" id="Solyc06g064560.3.1"/>
    </source>
</evidence>
<feature type="domain" description="DisA/LigA helix-hairpin-helix motif" evidence="3">
    <location>
        <begin position="227"/>
        <end position="279"/>
    </location>
</feature>
<evidence type="ECO:0000256" key="2">
    <source>
        <dbReference type="ARBA" id="ARBA00023204"/>
    </source>
</evidence>
<dbReference type="InterPro" id="IPR010994">
    <property type="entry name" value="RuvA_2-like"/>
</dbReference>
<dbReference type="PaxDb" id="4081-Solyc06g064560.2.1"/>
<dbReference type="GO" id="GO:0000712">
    <property type="term" value="P:resolution of meiotic recombination intermediates"/>
    <property type="evidence" value="ECO:0007669"/>
    <property type="project" value="EnsemblPlants"/>
</dbReference>
<dbReference type="GO" id="GO:0007140">
    <property type="term" value="P:male meiotic nuclear division"/>
    <property type="evidence" value="ECO:0007669"/>
    <property type="project" value="EnsemblPlants"/>
</dbReference>
<dbReference type="InterPro" id="IPR039172">
    <property type="entry name" value="PTD"/>
</dbReference>
<dbReference type="GO" id="GO:0006281">
    <property type="term" value="P:DNA repair"/>
    <property type="evidence" value="ECO:0007669"/>
    <property type="project" value="UniProtKB-KW"/>
</dbReference>
<dbReference type="EnsemblPlants" id="Solyc06g064560.3.1">
    <property type="protein sequence ID" value="Solyc06g064560.3.1"/>
    <property type="gene ID" value="Solyc06g064560.3"/>
</dbReference>
<reference evidence="4" key="1">
    <citation type="journal article" date="2012" name="Nature">
        <title>The tomato genome sequence provides insights into fleshy fruit evolution.</title>
        <authorList>
            <consortium name="Tomato Genome Consortium"/>
        </authorList>
    </citation>
    <scope>NUCLEOTIDE SEQUENCE [LARGE SCALE GENOMIC DNA]</scope>
    <source>
        <strain evidence="4">cv. Heinz 1706</strain>
    </source>
</reference>
<dbReference type="PANTHER" id="PTHR37394:SF1">
    <property type="entry name" value="PROTEIN PARTING DANCERS"/>
    <property type="match status" value="1"/>
</dbReference>
<proteinExistence type="predicted"/>
<keyword evidence="2" id="KW-0234">DNA repair</keyword>
<dbReference type="GO" id="GO:0005634">
    <property type="term" value="C:nucleus"/>
    <property type="evidence" value="ECO:0007669"/>
    <property type="project" value="EnsemblPlants"/>
</dbReference>
<dbReference type="GO" id="GO:0005694">
    <property type="term" value="C:chromosome"/>
    <property type="evidence" value="ECO:0007669"/>
    <property type="project" value="EnsemblPlants"/>
</dbReference>